<dbReference type="FunCoup" id="A0A6M4HAV2">
    <property type="interactions" value="654"/>
</dbReference>
<evidence type="ECO:0000256" key="5">
    <source>
        <dbReference type="ARBA" id="ARBA00035167"/>
    </source>
</evidence>
<dbReference type="Proteomes" id="UP000503096">
    <property type="component" value="Chromosome"/>
</dbReference>
<keyword evidence="7" id="KW-0694">RNA-binding</keyword>
<evidence type="ECO:0000256" key="2">
    <source>
        <dbReference type="ARBA" id="ARBA00009083"/>
    </source>
</evidence>
<dbReference type="AlphaFoldDB" id="A0A6M4HAV2"/>
<comment type="subunit">
    <text evidence="6 7">Part of the 30S ribosomal subunit. Contacts proteins S3 and S10.</text>
</comment>
<keyword evidence="7" id="KW-0699">rRNA-binding</keyword>
<evidence type="ECO:0000256" key="3">
    <source>
        <dbReference type="ARBA" id="ARBA00022980"/>
    </source>
</evidence>
<keyword evidence="4 7" id="KW-0687">Ribonucleoprotein</keyword>
<dbReference type="PANTHER" id="PTHR19836:SF19">
    <property type="entry name" value="SMALL RIBOSOMAL SUBUNIT PROTEIN US14M"/>
    <property type="match status" value="1"/>
</dbReference>
<name>A0A6M4HAV2_9PROT</name>
<keyword evidence="3 7" id="KW-0689">Ribosomal protein</keyword>
<organism evidence="8 9">
    <name type="scientific">Usitatibacter palustris</name>
    <dbReference type="NCBI Taxonomy" id="2732487"/>
    <lineage>
        <taxon>Bacteria</taxon>
        <taxon>Pseudomonadati</taxon>
        <taxon>Pseudomonadota</taxon>
        <taxon>Betaproteobacteria</taxon>
        <taxon>Nitrosomonadales</taxon>
        <taxon>Usitatibacteraceae</taxon>
        <taxon>Usitatibacter</taxon>
    </lineage>
</organism>
<dbReference type="InterPro" id="IPR001209">
    <property type="entry name" value="Ribosomal_uS14"/>
</dbReference>
<dbReference type="Gene3D" id="1.10.287.1480">
    <property type="match status" value="1"/>
</dbReference>
<evidence type="ECO:0000256" key="6">
    <source>
        <dbReference type="ARBA" id="ARBA00047110"/>
    </source>
</evidence>
<dbReference type="KEGG" id="upl:DSM104440_03161"/>
<reference evidence="8 9" key="1">
    <citation type="submission" date="2020-04" db="EMBL/GenBank/DDBJ databases">
        <title>Usitatibacter rugosus gen. nov., sp. nov. and Usitatibacter palustris sp. nov., novel members of Usitatibacteraceae fam. nov. within the order Nitrosomonadales isolated from soil.</title>
        <authorList>
            <person name="Huber K.J."/>
            <person name="Neumann-Schaal M."/>
            <person name="Geppert A."/>
            <person name="Luckner M."/>
            <person name="Wanner G."/>
            <person name="Overmann J."/>
        </authorList>
    </citation>
    <scope>NUCLEOTIDE SEQUENCE [LARGE SCALE GENOMIC DNA]</scope>
    <source>
        <strain evidence="8 9">Swamp67</strain>
    </source>
</reference>
<keyword evidence="9" id="KW-1185">Reference proteome</keyword>
<gene>
    <name evidence="7 8" type="primary">rpsN</name>
    <name evidence="8" type="ORF">DSM104440_03161</name>
</gene>
<comment type="similarity">
    <text evidence="2 7">Belongs to the universal ribosomal protein uS14 family.</text>
</comment>
<dbReference type="InterPro" id="IPR023036">
    <property type="entry name" value="Ribosomal_uS14_bac/plastid"/>
</dbReference>
<dbReference type="GO" id="GO:0006412">
    <property type="term" value="P:translation"/>
    <property type="evidence" value="ECO:0007669"/>
    <property type="project" value="UniProtKB-UniRule"/>
</dbReference>
<dbReference type="EMBL" id="CP053073">
    <property type="protein sequence ID" value="QJR16332.1"/>
    <property type="molecule type" value="Genomic_DNA"/>
</dbReference>
<dbReference type="HAMAP" id="MF_00537">
    <property type="entry name" value="Ribosomal_uS14_1"/>
    <property type="match status" value="1"/>
</dbReference>
<protein>
    <recommendedName>
        <fullName evidence="5 7">Small ribosomal subunit protein uS14</fullName>
    </recommendedName>
</protein>
<evidence type="ECO:0000256" key="7">
    <source>
        <dbReference type="HAMAP-Rule" id="MF_00537"/>
    </source>
</evidence>
<dbReference type="GO" id="GO:0019843">
    <property type="term" value="F:rRNA binding"/>
    <property type="evidence" value="ECO:0007669"/>
    <property type="project" value="UniProtKB-UniRule"/>
</dbReference>
<dbReference type="GO" id="GO:0003735">
    <property type="term" value="F:structural constituent of ribosome"/>
    <property type="evidence" value="ECO:0007669"/>
    <property type="project" value="InterPro"/>
</dbReference>
<comment type="function">
    <text evidence="1 7">Binds 16S rRNA, required for the assembly of 30S particles and may also be responsible for determining the conformation of the 16S rRNA at the A site.</text>
</comment>
<evidence type="ECO:0000313" key="8">
    <source>
        <dbReference type="EMBL" id="QJR16332.1"/>
    </source>
</evidence>
<sequence>MAKLAVINRQAKREATVKKYAEKRKALFSIIQDPKATDEAREEARAKLQSFPRDASPVRLRNRCAITGRPRGTFRKFGLARNKIREIAMRGEIPGMIKASW</sequence>
<evidence type="ECO:0000313" key="9">
    <source>
        <dbReference type="Proteomes" id="UP000503096"/>
    </source>
</evidence>
<accession>A0A6M4HAV2</accession>
<dbReference type="InParanoid" id="A0A6M4HAV2"/>
<dbReference type="Pfam" id="PF00253">
    <property type="entry name" value="Ribosomal_S14"/>
    <property type="match status" value="1"/>
</dbReference>
<dbReference type="NCBIfam" id="NF006477">
    <property type="entry name" value="PRK08881.1"/>
    <property type="match status" value="1"/>
</dbReference>
<evidence type="ECO:0000256" key="1">
    <source>
        <dbReference type="ARBA" id="ARBA00003686"/>
    </source>
</evidence>
<dbReference type="RefSeq" id="WP_171164349.1">
    <property type="nucleotide sequence ID" value="NZ_CP053073.1"/>
</dbReference>
<evidence type="ECO:0000256" key="4">
    <source>
        <dbReference type="ARBA" id="ARBA00023274"/>
    </source>
</evidence>
<proteinExistence type="inferred from homology"/>
<dbReference type="GO" id="GO:0005737">
    <property type="term" value="C:cytoplasm"/>
    <property type="evidence" value="ECO:0007669"/>
    <property type="project" value="UniProtKB-ARBA"/>
</dbReference>
<dbReference type="PANTHER" id="PTHR19836">
    <property type="entry name" value="30S RIBOSOMAL PROTEIN S14"/>
    <property type="match status" value="1"/>
</dbReference>
<dbReference type="FunFam" id="1.10.287.1480:FF:000001">
    <property type="entry name" value="30S ribosomal protein S14"/>
    <property type="match status" value="1"/>
</dbReference>
<dbReference type="SUPFAM" id="SSF57716">
    <property type="entry name" value="Glucocorticoid receptor-like (DNA-binding domain)"/>
    <property type="match status" value="1"/>
</dbReference>
<dbReference type="GO" id="GO:0015935">
    <property type="term" value="C:small ribosomal subunit"/>
    <property type="evidence" value="ECO:0007669"/>
    <property type="project" value="TreeGrafter"/>
</dbReference>